<evidence type="ECO:0008006" key="4">
    <source>
        <dbReference type="Google" id="ProtNLM"/>
    </source>
</evidence>
<keyword evidence="1" id="KW-0732">Signal</keyword>
<proteinExistence type="predicted"/>
<keyword evidence="3" id="KW-1185">Reference proteome</keyword>
<dbReference type="Proteomes" id="UP000693946">
    <property type="component" value="Linkage Group LG2"/>
</dbReference>
<evidence type="ECO:0000313" key="3">
    <source>
        <dbReference type="Proteomes" id="UP000693946"/>
    </source>
</evidence>
<feature type="signal peptide" evidence="1">
    <location>
        <begin position="1"/>
        <end position="19"/>
    </location>
</feature>
<feature type="chain" id="PRO_5043675317" description="Secreted protein" evidence="1">
    <location>
        <begin position="20"/>
        <end position="123"/>
    </location>
</feature>
<name>A0AAV6RF89_SOLSE</name>
<dbReference type="AlphaFoldDB" id="A0AAV6RF89"/>
<comment type="caution">
    <text evidence="2">The sequence shown here is derived from an EMBL/GenBank/DDBJ whole genome shotgun (WGS) entry which is preliminary data.</text>
</comment>
<sequence>MWWWWWWVTYPVTQRREEALFVYQLHTNTLTDAGNSPDSAACPSLSSFSFFSSSLGRDSSVKPKRSAGVMRASQLKQTWAKKSPRLATVGSASSTSSIRSRILLRYDRHWLPFKFSLFACSSL</sequence>
<protein>
    <recommendedName>
        <fullName evidence="4">Secreted protein</fullName>
    </recommendedName>
</protein>
<organism evidence="2 3">
    <name type="scientific">Solea senegalensis</name>
    <name type="common">Senegalese sole</name>
    <dbReference type="NCBI Taxonomy" id="28829"/>
    <lineage>
        <taxon>Eukaryota</taxon>
        <taxon>Metazoa</taxon>
        <taxon>Chordata</taxon>
        <taxon>Craniata</taxon>
        <taxon>Vertebrata</taxon>
        <taxon>Euteleostomi</taxon>
        <taxon>Actinopterygii</taxon>
        <taxon>Neopterygii</taxon>
        <taxon>Teleostei</taxon>
        <taxon>Neoteleostei</taxon>
        <taxon>Acanthomorphata</taxon>
        <taxon>Carangaria</taxon>
        <taxon>Pleuronectiformes</taxon>
        <taxon>Pleuronectoidei</taxon>
        <taxon>Soleidae</taxon>
        <taxon>Solea</taxon>
    </lineage>
</organism>
<evidence type="ECO:0000256" key="1">
    <source>
        <dbReference type="SAM" id="SignalP"/>
    </source>
</evidence>
<evidence type="ECO:0000313" key="2">
    <source>
        <dbReference type="EMBL" id="KAG7503600.1"/>
    </source>
</evidence>
<gene>
    <name evidence="2" type="ORF">JOB18_041764</name>
</gene>
<reference evidence="2 3" key="1">
    <citation type="journal article" date="2021" name="Sci. Rep.">
        <title>Chromosome anchoring in Senegalese sole (Solea senegalensis) reveals sex-associated markers and genome rearrangements in flatfish.</title>
        <authorList>
            <person name="Guerrero-Cozar I."/>
            <person name="Gomez-Garrido J."/>
            <person name="Berbel C."/>
            <person name="Martinez-Blanch J.F."/>
            <person name="Alioto T."/>
            <person name="Claros M.G."/>
            <person name="Gagnaire P.A."/>
            <person name="Manchado M."/>
        </authorList>
    </citation>
    <scope>NUCLEOTIDE SEQUENCE [LARGE SCALE GENOMIC DNA]</scope>
    <source>
        <strain evidence="2">Sse05_10M</strain>
    </source>
</reference>
<dbReference type="EMBL" id="JAGKHQ010000012">
    <property type="protein sequence ID" value="KAG7503600.1"/>
    <property type="molecule type" value="Genomic_DNA"/>
</dbReference>
<accession>A0AAV6RF89</accession>